<dbReference type="GO" id="GO:0046872">
    <property type="term" value="F:metal ion binding"/>
    <property type="evidence" value="ECO:0007669"/>
    <property type="project" value="UniProtKB-KW"/>
</dbReference>
<keyword evidence="4" id="KW-0479">Metal-binding</keyword>
<dbReference type="PROSITE" id="PS01155">
    <property type="entry name" value="ENDONUCLEASE_III_2"/>
    <property type="match status" value="1"/>
</dbReference>
<dbReference type="Proteomes" id="UP000777265">
    <property type="component" value="Unassembled WGS sequence"/>
</dbReference>
<evidence type="ECO:0000313" key="12">
    <source>
        <dbReference type="EMBL" id="NLW34438.1"/>
    </source>
</evidence>
<gene>
    <name evidence="12" type="ORF">GXY80_02995</name>
</gene>
<accession>A0A971M1X6</accession>
<evidence type="ECO:0000259" key="11">
    <source>
        <dbReference type="SMART" id="SM00478"/>
    </source>
</evidence>
<dbReference type="InterPro" id="IPR011257">
    <property type="entry name" value="DNA_glycosylase"/>
</dbReference>
<dbReference type="AlphaFoldDB" id="A0A971M1X6"/>
<dbReference type="GO" id="GO:0006284">
    <property type="term" value="P:base-excision repair"/>
    <property type="evidence" value="ECO:0007669"/>
    <property type="project" value="InterPro"/>
</dbReference>
<dbReference type="GO" id="GO:0051536">
    <property type="term" value="F:iron-sulfur cluster binding"/>
    <property type="evidence" value="ECO:0007669"/>
    <property type="project" value="UniProtKB-KW"/>
</dbReference>
<dbReference type="Pfam" id="PF00730">
    <property type="entry name" value="HhH-GPD"/>
    <property type="match status" value="1"/>
</dbReference>
<reference evidence="12" key="2">
    <citation type="submission" date="2020-01" db="EMBL/GenBank/DDBJ databases">
        <authorList>
            <person name="Campanaro S."/>
        </authorList>
    </citation>
    <scope>NUCLEOTIDE SEQUENCE</scope>
    <source>
        <strain evidence="12">AS06rmzACSIP_7</strain>
    </source>
</reference>
<dbReference type="PANTHER" id="PTHR42944">
    <property type="entry name" value="ADENINE DNA GLYCOSYLASE"/>
    <property type="match status" value="1"/>
</dbReference>
<dbReference type="CDD" id="cd00056">
    <property type="entry name" value="ENDO3c"/>
    <property type="match status" value="1"/>
</dbReference>
<protein>
    <submittedName>
        <fullName evidence="12">A/G-specific adenine glycosylase</fullName>
    </submittedName>
</protein>
<evidence type="ECO:0000256" key="4">
    <source>
        <dbReference type="ARBA" id="ARBA00022723"/>
    </source>
</evidence>
<dbReference type="GO" id="GO:0032357">
    <property type="term" value="F:oxidized purine DNA binding"/>
    <property type="evidence" value="ECO:0007669"/>
    <property type="project" value="TreeGrafter"/>
</dbReference>
<reference evidence="12" key="1">
    <citation type="journal article" date="2020" name="Biotechnol. Biofuels">
        <title>New insights from the biogas microbiome by comprehensive genome-resolved metagenomics of nearly 1600 species originating from multiple anaerobic digesters.</title>
        <authorList>
            <person name="Campanaro S."/>
            <person name="Treu L."/>
            <person name="Rodriguez-R L.M."/>
            <person name="Kovalovszki A."/>
            <person name="Ziels R.M."/>
            <person name="Maus I."/>
            <person name="Zhu X."/>
            <person name="Kougias P.G."/>
            <person name="Basile A."/>
            <person name="Luo G."/>
            <person name="Schluter A."/>
            <person name="Konstantinidis K.T."/>
            <person name="Angelidaki I."/>
        </authorList>
    </citation>
    <scope>NUCLEOTIDE SEQUENCE</scope>
    <source>
        <strain evidence="12">AS06rmzACSIP_7</strain>
    </source>
</reference>
<keyword evidence="8" id="KW-0411">Iron-sulfur</keyword>
<comment type="function">
    <text evidence="2">Adenine glycosylase active on G-A mispairs. MutY also corrects error-prone DNA synthesis past GO lesions which are due to the oxidatively damaged form of guanine: 7,8-dihydro-8-oxoguanine (8-oxo-dGTP).</text>
</comment>
<comment type="similarity">
    <text evidence="3">Belongs to the Nth/MutY family.</text>
</comment>
<evidence type="ECO:0000256" key="6">
    <source>
        <dbReference type="ARBA" id="ARBA00022801"/>
    </source>
</evidence>
<name>A0A971M1X6_9BACT</name>
<evidence type="ECO:0000256" key="5">
    <source>
        <dbReference type="ARBA" id="ARBA00022763"/>
    </source>
</evidence>
<sequence length="292" mass="33580">MFSDTMISAKGWKKDVSVTTKTLKREEIQAFQKDIYRYYECHRRDLPWRKTRDPYHILVSEIMLQQTQVERVIEKYEKFITVFPDPSSLAGASLKDVLGVWQGLGYNRRARSLMLTAGIIVTMYDGKMPVSVGELSGLPGIGKTTAGEIAAFAFNLPVVFIETNIRRVFIHHFFPEESAVKDREIMPLVEATLDREHPRDWYYALMDYGSMLKKVVKNPNRQSAHYKKQSSFANSDRQIRGAILRILLRESALTRSELQRKVNVEPDRAERILAGMTGEGLVREDNGEYRVA</sequence>
<dbReference type="PANTHER" id="PTHR42944:SF1">
    <property type="entry name" value="ADENINE DNA GLYCOSYLASE"/>
    <property type="match status" value="1"/>
</dbReference>
<proteinExistence type="inferred from homology"/>
<dbReference type="InterPro" id="IPR003265">
    <property type="entry name" value="HhH-GPD_domain"/>
</dbReference>
<evidence type="ECO:0000256" key="3">
    <source>
        <dbReference type="ARBA" id="ARBA00008343"/>
    </source>
</evidence>
<keyword evidence="6" id="KW-0378">Hydrolase</keyword>
<organism evidence="12 13">
    <name type="scientific">Syntrophorhabdus aromaticivorans</name>
    <dbReference type="NCBI Taxonomy" id="328301"/>
    <lineage>
        <taxon>Bacteria</taxon>
        <taxon>Pseudomonadati</taxon>
        <taxon>Thermodesulfobacteriota</taxon>
        <taxon>Syntrophorhabdia</taxon>
        <taxon>Syntrophorhabdales</taxon>
        <taxon>Syntrophorhabdaceae</taxon>
        <taxon>Syntrophorhabdus</taxon>
    </lineage>
</organism>
<dbReference type="Gene3D" id="1.10.1670.10">
    <property type="entry name" value="Helix-hairpin-Helix base-excision DNA repair enzymes (C-terminal)"/>
    <property type="match status" value="1"/>
</dbReference>
<dbReference type="InterPro" id="IPR044298">
    <property type="entry name" value="MIG/MutY"/>
</dbReference>
<dbReference type="InterPro" id="IPR023170">
    <property type="entry name" value="HhH_base_excis_C"/>
</dbReference>
<evidence type="ECO:0000256" key="1">
    <source>
        <dbReference type="ARBA" id="ARBA00001966"/>
    </source>
</evidence>
<comment type="caution">
    <text evidence="12">The sequence shown here is derived from an EMBL/GenBank/DDBJ whole genome shotgun (WGS) entry which is preliminary data.</text>
</comment>
<evidence type="ECO:0000256" key="10">
    <source>
        <dbReference type="ARBA" id="ARBA00023295"/>
    </source>
</evidence>
<keyword evidence="7" id="KW-0408">Iron</keyword>
<keyword evidence="5" id="KW-0227">DNA damage</keyword>
<dbReference type="EMBL" id="JAAYEE010000052">
    <property type="protein sequence ID" value="NLW34438.1"/>
    <property type="molecule type" value="Genomic_DNA"/>
</dbReference>
<evidence type="ECO:0000256" key="9">
    <source>
        <dbReference type="ARBA" id="ARBA00023204"/>
    </source>
</evidence>
<evidence type="ECO:0000256" key="8">
    <source>
        <dbReference type="ARBA" id="ARBA00023014"/>
    </source>
</evidence>
<dbReference type="GO" id="GO:0000701">
    <property type="term" value="F:purine-specific mismatch base pair DNA N-glycosylase activity"/>
    <property type="evidence" value="ECO:0007669"/>
    <property type="project" value="TreeGrafter"/>
</dbReference>
<feature type="domain" description="HhH-GPD" evidence="11">
    <location>
        <begin position="63"/>
        <end position="211"/>
    </location>
</feature>
<evidence type="ECO:0000256" key="2">
    <source>
        <dbReference type="ARBA" id="ARBA00002933"/>
    </source>
</evidence>
<keyword evidence="9" id="KW-0234">DNA repair</keyword>
<comment type="cofactor">
    <cofactor evidence="1">
        <name>[4Fe-4S] cluster</name>
        <dbReference type="ChEBI" id="CHEBI:49883"/>
    </cofactor>
</comment>
<dbReference type="Gene3D" id="1.10.340.30">
    <property type="entry name" value="Hypothetical protein, domain 2"/>
    <property type="match status" value="1"/>
</dbReference>
<dbReference type="InterPro" id="IPR004036">
    <property type="entry name" value="Endonuclease-III-like_CS2"/>
</dbReference>
<dbReference type="GO" id="GO:0035485">
    <property type="term" value="F:adenine/guanine mispair binding"/>
    <property type="evidence" value="ECO:0007669"/>
    <property type="project" value="TreeGrafter"/>
</dbReference>
<dbReference type="GO" id="GO:0034039">
    <property type="term" value="F:8-oxo-7,8-dihydroguanine DNA N-glycosylase activity"/>
    <property type="evidence" value="ECO:0007669"/>
    <property type="project" value="TreeGrafter"/>
</dbReference>
<evidence type="ECO:0000313" key="13">
    <source>
        <dbReference type="Proteomes" id="UP000777265"/>
    </source>
</evidence>
<keyword evidence="10" id="KW-0326">Glycosidase</keyword>
<dbReference type="SMART" id="SM00478">
    <property type="entry name" value="ENDO3c"/>
    <property type="match status" value="1"/>
</dbReference>
<dbReference type="GO" id="GO:0006298">
    <property type="term" value="P:mismatch repair"/>
    <property type="evidence" value="ECO:0007669"/>
    <property type="project" value="TreeGrafter"/>
</dbReference>
<evidence type="ECO:0000256" key="7">
    <source>
        <dbReference type="ARBA" id="ARBA00023004"/>
    </source>
</evidence>
<dbReference type="SUPFAM" id="SSF48150">
    <property type="entry name" value="DNA-glycosylase"/>
    <property type="match status" value="1"/>
</dbReference>